<dbReference type="AlphaFoldDB" id="A0A5K3G0G2"/>
<organism evidence="2">
    <name type="scientific">Mesocestoides corti</name>
    <name type="common">Flatworm</name>
    <dbReference type="NCBI Taxonomy" id="53468"/>
    <lineage>
        <taxon>Eukaryota</taxon>
        <taxon>Metazoa</taxon>
        <taxon>Spiralia</taxon>
        <taxon>Lophotrochozoa</taxon>
        <taxon>Platyhelminthes</taxon>
        <taxon>Cestoda</taxon>
        <taxon>Eucestoda</taxon>
        <taxon>Cyclophyllidea</taxon>
        <taxon>Mesocestoididae</taxon>
        <taxon>Mesocestoides</taxon>
    </lineage>
</organism>
<evidence type="ECO:0000256" key="1">
    <source>
        <dbReference type="SAM" id="Phobius"/>
    </source>
</evidence>
<dbReference type="WBParaSite" id="MCU_014095-RA">
    <property type="protein sequence ID" value="MCU_014095-RA"/>
    <property type="gene ID" value="MCU_014095"/>
</dbReference>
<reference evidence="2" key="1">
    <citation type="submission" date="2019-11" db="UniProtKB">
        <authorList>
            <consortium name="WormBaseParasite"/>
        </authorList>
    </citation>
    <scope>IDENTIFICATION</scope>
</reference>
<proteinExistence type="predicted"/>
<evidence type="ECO:0000313" key="2">
    <source>
        <dbReference type="WBParaSite" id="MCU_014095-RA"/>
    </source>
</evidence>
<sequence length="61" mass="6771">MAERNPIDKCWNCSVDATWLLQLLVGFSTFWISVYSVSRSAGMRIDVAMVCGCYLTGFAVS</sequence>
<keyword evidence="1" id="KW-0812">Transmembrane</keyword>
<keyword evidence="1" id="KW-1133">Transmembrane helix</keyword>
<protein>
    <submittedName>
        <fullName evidence="2">MFS domain-containing protein</fullName>
    </submittedName>
</protein>
<accession>A0A5K3G0G2</accession>
<feature type="transmembrane region" description="Helical" evidence="1">
    <location>
        <begin position="19"/>
        <end position="37"/>
    </location>
</feature>
<name>A0A5K3G0G2_MESCO</name>
<keyword evidence="1" id="KW-0472">Membrane</keyword>